<evidence type="ECO:0000256" key="7">
    <source>
        <dbReference type="ARBA" id="ARBA00023277"/>
    </source>
</evidence>
<keyword evidence="3" id="KW-0336">GPI-anchor</keyword>
<keyword evidence="8" id="KW-0449">Lipoprotein</keyword>
<name>F4S7H0_MELLP</name>
<dbReference type="eggNOG" id="ENOG502S2CW">
    <property type="taxonomic scope" value="Eukaryota"/>
</dbReference>
<evidence type="ECO:0000259" key="11">
    <source>
        <dbReference type="PROSITE" id="PS51677"/>
    </source>
</evidence>
<organism evidence="13">
    <name type="scientific">Melampsora larici-populina (strain 98AG31 / pathotype 3-4-7)</name>
    <name type="common">Poplar leaf rust fungus</name>
    <dbReference type="NCBI Taxonomy" id="747676"/>
    <lineage>
        <taxon>Eukaryota</taxon>
        <taxon>Fungi</taxon>
        <taxon>Dikarya</taxon>
        <taxon>Basidiomycota</taxon>
        <taxon>Pucciniomycotina</taxon>
        <taxon>Pucciniomycetes</taxon>
        <taxon>Pucciniales</taxon>
        <taxon>Melampsoraceae</taxon>
        <taxon>Melampsora</taxon>
    </lineage>
</organism>
<accession>F4S7H0</accession>
<dbReference type="STRING" id="747676.F4S7H0"/>
<evidence type="ECO:0000256" key="6">
    <source>
        <dbReference type="ARBA" id="ARBA00022801"/>
    </source>
</evidence>
<dbReference type="GeneID" id="18932375"/>
<dbReference type="PANTHER" id="PTHR46471:SF2">
    <property type="entry name" value="CHITIN DEACETYLASE-RELATED"/>
    <property type="match status" value="1"/>
</dbReference>
<gene>
    <name evidence="12" type="ORF">MELLADRAFT_73400</name>
</gene>
<dbReference type="GO" id="GO:0016810">
    <property type="term" value="F:hydrolase activity, acting on carbon-nitrogen (but not peptide) bonds"/>
    <property type="evidence" value="ECO:0007669"/>
    <property type="project" value="InterPro"/>
</dbReference>
<dbReference type="InterPro" id="IPR002509">
    <property type="entry name" value="NODB_dom"/>
</dbReference>
<reference evidence="13" key="1">
    <citation type="journal article" date="2011" name="Proc. Natl. Acad. Sci. U.S.A.">
        <title>Obligate biotrophy features unraveled by the genomic analysis of rust fungi.</title>
        <authorList>
            <person name="Duplessis S."/>
            <person name="Cuomo C.A."/>
            <person name="Lin Y.-C."/>
            <person name="Aerts A."/>
            <person name="Tisserant E."/>
            <person name="Veneault-Fourrey C."/>
            <person name="Joly D.L."/>
            <person name="Hacquard S."/>
            <person name="Amselem J."/>
            <person name="Cantarel B.L."/>
            <person name="Chiu R."/>
            <person name="Coutinho P.M."/>
            <person name="Feau N."/>
            <person name="Field M."/>
            <person name="Frey P."/>
            <person name="Gelhaye E."/>
            <person name="Goldberg J."/>
            <person name="Grabherr M.G."/>
            <person name="Kodira C.D."/>
            <person name="Kohler A."/>
            <person name="Kuees U."/>
            <person name="Lindquist E.A."/>
            <person name="Lucas S.M."/>
            <person name="Mago R."/>
            <person name="Mauceli E."/>
            <person name="Morin E."/>
            <person name="Murat C."/>
            <person name="Pangilinan J.L."/>
            <person name="Park R."/>
            <person name="Pearson M."/>
            <person name="Quesneville H."/>
            <person name="Rouhier N."/>
            <person name="Sakthikumar S."/>
            <person name="Salamov A.A."/>
            <person name="Schmutz J."/>
            <person name="Selles B."/>
            <person name="Shapiro H."/>
            <person name="Tanguay P."/>
            <person name="Tuskan G.A."/>
            <person name="Henrissat B."/>
            <person name="Van de Peer Y."/>
            <person name="Rouze P."/>
            <person name="Ellis J.G."/>
            <person name="Dodds P.N."/>
            <person name="Schein J.E."/>
            <person name="Zhong S."/>
            <person name="Hamelin R.C."/>
            <person name="Grigoriev I.V."/>
            <person name="Szabo L.J."/>
            <person name="Martin F."/>
        </authorList>
    </citation>
    <scope>NUCLEOTIDE SEQUENCE [LARGE SCALE GENOMIC DNA]</scope>
    <source>
        <strain evidence="13">98AG31 / pathotype 3-4-7</strain>
    </source>
</reference>
<dbReference type="PROSITE" id="PS51677">
    <property type="entry name" value="NODB"/>
    <property type="match status" value="1"/>
</dbReference>
<dbReference type="SUPFAM" id="SSF88713">
    <property type="entry name" value="Glycoside hydrolase/deacetylase"/>
    <property type="match status" value="1"/>
</dbReference>
<keyword evidence="5 10" id="KW-0732">Signal</keyword>
<dbReference type="VEuPathDB" id="FungiDB:MELLADRAFT_73400"/>
<dbReference type="Proteomes" id="UP000001072">
    <property type="component" value="Unassembled WGS sequence"/>
</dbReference>
<comment type="subcellular location">
    <subcellularLocation>
        <location evidence="2">Cell membrane</location>
        <topology evidence="2">Lipid-anchor</topology>
        <topology evidence="2">GPI-anchor</topology>
    </subcellularLocation>
</comment>
<dbReference type="PANTHER" id="PTHR46471">
    <property type="entry name" value="CHITIN DEACETYLASE"/>
    <property type="match status" value="1"/>
</dbReference>
<evidence type="ECO:0000256" key="2">
    <source>
        <dbReference type="ARBA" id="ARBA00004609"/>
    </source>
</evidence>
<dbReference type="KEGG" id="mlr:MELLADRAFT_73400"/>
<feature type="signal peptide" evidence="10">
    <location>
        <begin position="1"/>
        <end position="18"/>
    </location>
</feature>
<feature type="chain" id="PRO_5003321332" evidence="10">
    <location>
        <begin position="19"/>
        <end position="270"/>
    </location>
</feature>
<dbReference type="Pfam" id="PF01522">
    <property type="entry name" value="Polysacc_deac_1"/>
    <property type="match status" value="1"/>
</dbReference>
<keyword evidence="7" id="KW-0119">Carbohydrate metabolism</keyword>
<keyword evidence="3" id="KW-0325">Glycoprotein</keyword>
<evidence type="ECO:0000256" key="9">
    <source>
        <dbReference type="SAM" id="MobiDB-lite"/>
    </source>
</evidence>
<keyword evidence="13" id="KW-1185">Reference proteome</keyword>
<dbReference type="AlphaFoldDB" id="F4S7H0"/>
<evidence type="ECO:0000256" key="3">
    <source>
        <dbReference type="ARBA" id="ARBA00022622"/>
    </source>
</evidence>
<evidence type="ECO:0000256" key="1">
    <source>
        <dbReference type="ARBA" id="ARBA00001941"/>
    </source>
</evidence>
<protein>
    <submittedName>
        <fullName evidence="12">Family 4 carbohydrate esterase</fullName>
    </submittedName>
</protein>
<dbReference type="GO" id="GO:0046872">
    <property type="term" value="F:metal ion binding"/>
    <property type="evidence" value="ECO:0007669"/>
    <property type="project" value="UniProtKB-KW"/>
</dbReference>
<feature type="region of interest" description="Disordered" evidence="9">
    <location>
        <begin position="251"/>
        <end position="270"/>
    </location>
</feature>
<evidence type="ECO:0000256" key="10">
    <source>
        <dbReference type="SAM" id="SignalP"/>
    </source>
</evidence>
<evidence type="ECO:0000313" key="13">
    <source>
        <dbReference type="Proteomes" id="UP000001072"/>
    </source>
</evidence>
<dbReference type="CDD" id="cd10951">
    <property type="entry name" value="CE4_ClCDA_like"/>
    <property type="match status" value="1"/>
</dbReference>
<dbReference type="EMBL" id="GL883159">
    <property type="protein sequence ID" value="EGF99408.1"/>
    <property type="molecule type" value="Genomic_DNA"/>
</dbReference>
<feature type="domain" description="NodB homology" evidence="11">
    <location>
        <begin position="43"/>
        <end position="228"/>
    </location>
</feature>
<dbReference type="RefSeq" id="XP_007417306.1">
    <property type="nucleotide sequence ID" value="XM_007417244.1"/>
</dbReference>
<dbReference type="OrthoDB" id="2125469at2759"/>
<keyword evidence="4" id="KW-0479">Metal-binding</keyword>
<comment type="cofactor">
    <cofactor evidence="1">
        <name>Co(2+)</name>
        <dbReference type="ChEBI" id="CHEBI:48828"/>
    </cofactor>
</comment>
<dbReference type="GO" id="GO:0098552">
    <property type="term" value="C:side of membrane"/>
    <property type="evidence" value="ECO:0007669"/>
    <property type="project" value="UniProtKB-KW"/>
</dbReference>
<dbReference type="InParanoid" id="F4S7H0"/>
<sequence length="270" mass="30227">MLQRVLFSICSLLPIIHAHGTDAHHLEHRNVATEVITACKTSKTFALTFDDGPYIYENKISDYLVKNGIRGTFFINGYNFDCIYNQQIVDQLTHTFKQGHLIGSHTWSHPNITLLTATQLNRELELVETAMKKILGVVPRYFRPPYGAITEENLIVLKKRGYTVVNWNLDSGDSLGLTAAESMKEYDQTARKYPRPQISLNHETKQPTAESVTPYAVTALKKAGYRLVDVAECLGLPSTPAQFYQSVGKPQKRDSSWTCEGTPVPGAPIV</sequence>
<evidence type="ECO:0000313" key="12">
    <source>
        <dbReference type="EMBL" id="EGF99408.1"/>
    </source>
</evidence>
<proteinExistence type="predicted"/>
<evidence type="ECO:0000256" key="8">
    <source>
        <dbReference type="ARBA" id="ARBA00023288"/>
    </source>
</evidence>
<evidence type="ECO:0000256" key="5">
    <source>
        <dbReference type="ARBA" id="ARBA00022729"/>
    </source>
</evidence>
<keyword evidence="3" id="KW-0472">Membrane</keyword>
<dbReference type="GO" id="GO:0005886">
    <property type="term" value="C:plasma membrane"/>
    <property type="evidence" value="ECO:0007669"/>
    <property type="project" value="UniProtKB-SubCell"/>
</dbReference>
<dbReference type="HOGENOM" id="CLU_021264_11_2_1"/>
<dbReference type="GO" id="GO:0005975">
    <property type="term" value="P:carbohydrate metabolic process"/>
    <property type="evidence" value="ECO:0007669"/>
    <property type="project" value="InterPro"/>
</dbReference>
<dbReference type="Gene3D" id="3.20.20.370">
    <property type="entry name" value="Glycoside hydrolase/deacetylase"/>
    <property type="match status" value="1"/>
</dbReference>
<keyword evidence="6" id="KW-0378">Hydrolase</keyword>
<evidence type="ECO:0000256" key="4">
    <source>
        <dbReference type="ARBA" id="ARBA00022723"/>
    </source>
</evidence>
<dbReference type="InterPro" id="IPR011330">
    <property type="entry name" value="Glyco_hydro/deAcase_b/a-brl"/>
</dbReference>